<keyword evidence="2" id="KW-0597">Phosphoprotein</keyword>
<dbReference type="RefSeq" id="WP_146917092.1">
    <property type="nucleotide sequence ID" value="NZ_CP042430.1"/>
</dbReference>
<dbReference type="SMART" id="SM00448">
    <property type="entry name" value="REC"/>
    <property type="match status" value="1"/>
</dbReference>
<feature type="domain" description="Response regulatory" evidence="3">
    <location>
        <begin position="3"/>
        <end position="119"/>
    </location>
</feature>
<dbReference type="PANTHER" id="PTHR43214:SF43">
    <property type="entry name" value="TWO-COMPONENT RESPONSE REGULATOR"/>
    <property type="match status" value="1"/>
</dbReference>
<dbReference type="Pfam" id="PF00072">
    <property type="entry name" value="Response_reg"/>
    <property type="match status" value="1"/>
</dbReference>
<evidence type="ECO:0000313" key="4">
    <source>
        <dbReference type="EMBL" id="QEC47101.1"/>
    </source>
</evidence>
<dbReference type="InterPro" id="IPR039420">
    <property type="entry name" value="WalR-like"/>
</dbReference>
<gene>
    <name evidence="4" type="ORF">FSW04_05525</name>
</gene>
<dbReference type="KEGG" id="bsol:FSW04_05525"/>
<sequence>MIRVLVVDDHPVLRAGLEAVLRAEPGFRCVGAAQDGDAMWRILRRTRPDVVVLDHRLGSEDGVVLCRALRAEPVPPAILLYTADPTAALRAEAISAGAAGLVDKAVDVDVLFDAIRVAGRRHGVVA</sequence>
<dbReference type="Gene3D" id="3.40.50.2300">
    <property type="match status" value="1"/>
</dbReference>
<dbReference type="SUPFAM" id="SSF52172">
    <property type="entry name" value="CheY-like"/>
    <property type="match status" value="1"/>
</dbReference>
<dbReference type="AlphaFoldDB" id="A0A5B8U2E5"/>
<dbReference type="InterPro" id="IPR011006">
    <property type="entry name" value="CheY-like_superfamily"/>
</dbReference>
<name>A0A5B8U2E5_9ACTN</name>
<keyword evidence="1" id="KW-0238">DNA-binding</keyword>
<evidence type="ECO:0000313" key="5">
    <source>
        <dbReference type="Proteomes" id="UP000321805"/>
    </source>
</evidence>
<dbReference type="EMBL" id="CP042430">
    <property type="protein sequence ID" value="QEC47101.1"/>
    <property type="molecule type" value="Genomic_DNA"/>
</dbReference>
<proteinExistence type="predicted"/>
<dbReference type="GO" id="GO:0000160">
    <property type="term" value="P:phosphorelay signal transduction system"/>
    <property type="evidence" value="ECO:0007669"/>
    <property type="project" value="InterPro"/>
</dbReference>
<dbReference type="InterPro" id="IPR058245">
    <property type="entry name" value="NreC/VraR/RcsB-like_REC"/>
</dbReference>
<dbReference type="CDD" id="cd17535">
    <property type="entry name" value="REC_NarL-like"/>
    <property type="match status" value="1"/>
</dbReference>
<evidence type="ECO:0000256" key="2">
    <source>
        <dbReference type="PROSITE-ProRule" id="PRU00169"/>
    </source>
</evidence>
<evidence type="ECO:0000256" key="1">
    <source>
        <dbReference type="ARBA" id="ARBA00023125"/>
    </source>
</evidence>
<evidence type="ECO:0000259" key="3">
    <source>
        <dbReference type="PROSITE" id="PS50110"/>
    </source>
</evidence>
<dbReference type="InterPro" id="IPR001789">
    <property type="entry name" value="Sig_transdc_resp-reg_receiver"/>
</dbReference>
<accession>A0A5B8U2E5</accession>
<keyword evidence="5" id="KW-1185">Reference proteome</keyword>
<dbReference type="GO" id="GO:0003677">
    <property type="term" value="F:DNA binding"/>
    <property type="evidence" value="ECO:0007669"/>
    <property type="project" value="UniProtKB-KW"/>
</dbReference>
<dbReference type="OrthoDB" id="9808843at2"/>
<feature type="modified residue" description="4-aspartylphosphate" evidence="2">
    <location>
        <position position="54"/>
    </location>
</feature>
<organism evidence="4 5">
    <name type="scientific">Baekduia soli</name>
    <dbReference type="NCBI Taxonomy" id="496014"/>
    <lineage>
        <taxon>Bacteria</taxon>
        <taxon>Bacillati</taxon>
        <taxon>Actinomycetota</taxon>
        <taxon>Thermoleophilia</taxon>
        <taxon>Solirubrobacterales</taxon>
        <taxon>Baekduiaceae</taxon>
        <taxon>Baekduia</taxon>
    </lineage>
</organism>
<dbReference type="PROSITE" id="PS50110">
    <property type="entry name" value="RESPONSE_REGULATORY"/>
    <property type="match status" value="1"/>
</dbReference>
<dbReference type="PANTHER" id="PTHR43214">
    <property type="entry name" value="TWO-COMPONENT RESPONSE REGULATOR"/>
    <property type="match status" value="1"/>
</dbReference>
<reference evidence="4 5" key="1">
    <citation type="journal article" date="2018" name="J. Microbiol.">
        <title>Baekduia soli gen. nov., sp. nov., a novel bacterium isolated from the soil of Baekdu Mountain and proposal of a novel family name, Baekduiaceae fam. nov.</title>
        <authorList>
            <person name="An D.S."/>
            <person name="Siddiqi M.Z."/>
            <person name="Kim K.H."/>
            <person name="Yu H.S."/>
            <person name="Im W.T."/>
        </authorList>
    </citation>
    <scope>NUCLEOTIDE SEQUENCE [LARGE SCALE GENOMIC DNA]</scope>
    <source>
        <strain evidence="4 5">BR7-21</strain>
    </source>
</reference>
<protein>
    <submittedName>
        <fullName evidence="4">Response regulator transcription factor</fullName>
    </submittedName>
</protein>
<dbReference type="Proteomes" id="UP000321805">
    <property type="component" value="Chromosome"/>
</dbReference>